<reference evidence="1 2" key="1">
    <citation type="journal article" date="2016" name="Int. J. Syst. Evol. Microbiol.">
        <title>Polaribacter haliotis sp. nov., isolated from the gut of abalone Haliotis discus hannai.</title>
        <authorList>
            <person name="Kim Y.O."/>
            <person name="Park I.S."/>
            <person name="Park S."/>
            <person name="Nam B.H."/>
            <person name="Park J.M."/>
            <person name="Kim D.G."/>
            <person name="Yoon J.H."/>
        </authorList>
    </citation>
    <scope>NUCLEOTIDE SEQUENCE [LARGE SCALE GENOMIC DNA]</scope>
    <source>
        <strain evidence="1 2">KCTC 52418</strain>
    </source>
</reference>
<organism evidence="1 2">
    <name type="scientific">Polaribacter haliotis</name>
    <dbReference type="NCBI Taxonomy" id="1888915"/>
    <lineage>
        <taxon>Bacteria</taxon>
        <taxon>Pseudomonadati</taxon>
        <taxon>Bacteroidota</taxon>
        <taxon>Flavobacteriia</taxon>
        <taxon>Flavobacteriales</taxon>
        <taxon>Flavobacteriaceae</taxon>
    </lineage>
</organism>
<keyword evidence="2" id="KW-1185">Reference proteome</keyword>
<sequence>MKQQFKSVRSFIGAKNFDESQNFYKDLGFTELVLSENMSYFKIDEKLGFYLQKAYVKDWVDNSMLFLEIENLKEYLSELKSKKLTEKYSNVRLSEIVVNDWGNEFFLHDPSGILWHIGNFN</sequence>
<dbReference type="SUPFAM" id="SSF54593">
    <property type="entry name" value="Glyoxalase/Bleomycin resistance protein/Dihydroxybiphenyl dioxygenase"/>
    <property type="match status" value="1"/>
</dbReference>
<dbReference type="EMBL" id="CP061813">
    <property type="protein sequence ID" value="QOD62413.1"/>
    <property type="molecule type" value="Genomic_DNA"/>
</dbReference>
<gene>
    <name evidence="1" type="ORF">H9I45_03320</name>
</gene>
<accession>A0A7L8AKB4</accession>
<dbReference type="AlphaFoldDB" id="A0A7L8AKB4"/>
<proteinExistence type="predicted"/>
<dbReference type="Gene3D" id="3.10.180.10">
    <property type="entry name" value="2,3-Dihydroxybiphenyl 1,2-Dioxygenase, domain 1"/>
    <property type="match status" value="1"/>
</dbReference>
<protein>
    <submittedName>
        <fullName evidence="1">Glyoxalase</fullName>
    </submittedName>
</protein>
<evidence type="ECO:0000313" key="1">
    <source>
        <dbReference type="EMBL" id="QOD62413.1"/>
    </source>
</evidence>
<evidence type="ECO:0000313" key="2">
    <source>
        <dbReference type="Proteomes" id="UP000516764"/>
    </source>
</evidence>
<dbReference type="Proteomes" id="UP000516764">
    <property type="component" value="Chromosome"/>
</dbReference>
<dbReference type="InterPro" id="IPR029068">
    <property type="entry name" value="Glyas_Bleomycin-R_OHBP_Dase"/>
</dbReference>
<dbReference type="KEGG" id="phal:H9I45_03320"/>
<name>A0A7L8AKB4_9FLAO</name>